<dbReference type="GO" id="GO:0050660">
    <property type="term" value="F:flavin adenine dinucleotide binding"/>
    <property type="evidence" value="ECO:0007669"/>
    <property type="project" value="TreeGrafter"/>
</dbReference>
<accession>A0A9X0QWV7</accession>
<dbReference type="CDD" id="cd00568">
    <property type="entry name" value="TPP_enzymes"/>
    <property type="match status" value="1"/>
</dbReference>
<dbReference type="GO" id="GO:0009099">
    <property type="term" value="P:L-valine biosynthetic process"/>
    <property type="evidence" value="ECO:0007669"/>
    <property type="project" value="TreeGrafter"/>
</dbReference>
<name>A0A9X0QWV7_9PROT</name>
<evidence type="ECO:0000259" key="6">
    <source>
        <dbReference type="Pfam" id="PF02776"/>
    </source>
</evidence>
<evidence type="ECO:0000256" key="3">
    <source>
        <dbReference type="RuleBase" id="RU362132"/>
    </source>
</evidence>
<comment type="caution">
    <text evidence="7">The sequence shown here is derived from an EMBL/GenBank/DDBJ whole genome shotgun (WGS) entry which is preliminary data.</text>
</comment>
<sequence>MSKLLVSDMLAKAFQAEGCEVLFTLMGDANMYWSEAMSRLPGMQVIHARHEHCAVAMADGYARATGKVGVASTTCGPGFTQIMTALAIAARASVPLVVFAGDSPMTAPFYIQQIDMAPLAMGTGAHYIPVRSIDRVLDNVREAFHIAALERRPVVLSVPMDLQKQAFPFMADYIPSADVLPTQQRPAPDPALVDRLVGMIAEAEKPILIAGRGAKLSGAKSAMVALAEASGALLATSLQAKGMFHDTPFALDIAGAYSSDFARERFAESDLVIGVGVGLGSYTTESGYLYPGARTVQIDTNPRGLWQGLRTADMHIRADARAGVEAVTAALKARGISRTGFRTAGMAAEIAADHPDRKEFAIAPGVVDPRRAMEELDAIVPKDWDLVIGGGHYFGIAMTHLRGRPAEKYHVVSDFGAIGSGLPAAIGVAAARGDGKVLLIEGDGSLLMHIQELETIRRQGIRLLMAIINDGGYGAEIHKFRAHGMSPETVIHGRGDLAGVANGFGVRGATVNRLGAMAGMFQEHQAANSAGLWDVHTDDTVVSRPYRRIHYGEA</sequence>
<dbReference type="PANTHER" id="PTHR18968">
    <property type="entry name" value="THIAMINE PYROPHOSPHATE ENZYMES"/>
    <property type="match status" value="1"/>
</dbReference>
<dbReference type="Pfam" id="PF02775">
    <property type="entry name" value="TPP_enzyme_C"/>
    <property type="match status" value="1"/>
</dbReference>
<dbReference type="Pfam" id="PF00205">
    <property type="entry name" value="TPP_enzyme_M"/>
    <property type="match status" value="1"/>
</dbReference>
<dbReference type="GO" id="GO:0009097">
    <property type="term" value="P:isoleucine biosynthetic process"/>
    <property type="evidence" value="ECO:0007669"/>
    <property type="project" value="TreeGrafter"/>
</dbReference>
<dbReference type="EMBL" id="JACOMF010000002">
    <property type="protein sequence ID" value="MBC4014072.1"/>
    <property type="molecule type" value="Genomic_DNA"/>
</dbReference>
<evidence type="ECO:0000256" key="2">
    <source>
        <dbReference type="ARBA" id="ARBA00023052"/>
    </source>
</evidence>
<comment type="similarity">
    <text evidence="1 3">Belongs to the TPP enzyme family.</text>
</comment>
<reference evidence="7" key="1">
    <citation type="submission" date="2020-08" db="EMBL/GenBank/DDBJ databases">
        <authorList>
            <person name="Hu Y."/>
            <person name="Nguyen S.V."/>
            <person name="Li F."/>
            <person name="Fanning S."/>
        </authorList>
    </citation>
    <scope>NUCLEOTIDE SEQUENCE</scope>
    <source>
        <strain evidence="7">SYSU D8009</strain>
    </source>
</reference>
<dbReference type="InterPro" id="IPR012000">
    <property type="entry name" value="Thiamin_PyroP_enz_cen_dom"/>
</dbReference>
<dbReference type="PANTHER" id="PTHR18968:SF167">
    <property type="entry name" value="ACETOLACTATE SYNTHASE LARGE SUBUNIT ILVB2-RELATED"/>
    <property type="match status" value="1"/>
</dbReference>
<evidence type="ECO:0000259" key="5">
    <source>
        <dbReference type="Pfam" id="PF02775"/>
    </source>
</evidence>
<proteinExistence type="inferred from homology"/>
<dbReference type="GO" id="GO:0030976">
    <property type="term" value="F:thiamine pyrophosphate binding"/>
    <property type="evidence" value="ECO:0007669"/>
    <property type="project" value="InterPro"/>
</dbReference>
<dbReference type="Proteomes" id="UP000600101">
    <property type="component" value="Unassembled WGS sequence"/>
</dbReference>
<dbReference type="InterPro" id="IPR045229">
    <property type="entry name" value="TPP_enz"/>
</dbReference>
<feature type="domain" description="Thiamine pyrophosphate enzyme N-terminal TPP-binding" evidence="6">
    <location>
        <begin position="6"/>
        <end position="105"/>
    </location>
</feature>
<dbReference type="Gene3D" id="3.40.50.970">
    <property type="match status" value="2"/>
</dbReference>
<evidence type="ECO:0000313" key="8">
    <source>
        <dbReference type="Proteomes" id="UP000600101"/>
    </source>
</evidence>
<dbReference type="GO" id="GO:0000287">
    <property type="term" value="F:magnesium ion binding"/>
    <property type="evidence" value="ECO:0007669"/>
    <property type="project" value="InterPro"/>
</dbReference>
<dbReference type="SUPFAM" id="SSF52467">
    <property type="entry name" value="DHS-like NAD/FAD-binding domain"/>
    <property type="match status" value="1"/>
</dbReference>
<dbReference type="InterPro" id="IPR011766">
    <property type="entry name" value="TPP_enzyme_TPP-bd"/>
</dbReference>
<dbReference type="SUPFAM" id="SSF52518">
    <property type="entry name" value="Thiamin diphosphate-binding fold (THDP-binding)"/>
    <property type="match status" value="2"/>
</dbReference>
<protein>
    <submittedName>
        <fullName evidence="7">Thiamine pyrophosphate-binding protein</fullName>
    </submittedName>
</protein>
<dbReference type="RefSeq" id="WP_186768851.1">
    <property type="nucleotide sequence ID" value="NZ_JACOMF010000002.1"/>
</dbReference>
<gene>
    <name evidence="7" type="ORF">H7965_01950</name>
</gene>
<dbReference type="InterPro" id="IPR029035">
    <property type="entry name" value="DHS-like_NAD/FAD-binding_dom"/>
</dbReference>
<dbReference type="Gene3D" id="3.40.50.1220">
    <property type="entry name" value="TPP-binding domain"/>
    <property type="match status" value="1"/>
</dbReference>
<dbReference type="GO" id="GO:0003984">
    <property type="term" value="F:acetolactate synthase activity"/>
    <property type="evidence" value="ECO:0007669"/>
    <property type="project" value="TreeGrafter"/>
</dbReference>
<keyword evidence="2 3" id="KW-0786">Thiamine pyrophosphate</keyword>
<evidence type="ECO:0000313" key="7">
    <source>
        <dbReference type="EMBL" id="MBC4014072.1"/>
    </source>
</evidence>
<dbReference type="InterPro" id="IPR029061">
    <property type="entry name" value="THDP-binding"/>
</dbReference>
<evidence type="ECO:0000256" key="1">
    <source>
        <dbReference type="ARBA" id="ARBA00007812"/>
    </source>
</evidence>
<evidence type="ECO:0000259" key="4">
    <source>
        <dbReference type="Pfam" id="PF00205"/>
    </source>
</evidence>
<dbReference type="AlphaFoldDB" id="A0A9X0QWV7"/>
<dbReference type="GO" id="GO:0005948">
    <property type="term" value="C:acetolactate synthase complex"/>
    <property type="evidence" value="ECO:0007669"/>
    <property type="project" value="TreeGrafter"/>
</dbReference>
<feature type="domain" description="Thiamine pyrophosphate enzyme central" evidence="4">
    <location>
        <begin position="193"/>
        <end position="326"/>
    </location>
</feature>
<dbReference type="CDD" id="cd07035">
    <property type="entry name" value="TPP_PYR_POX_like"/>
    <property type="match status" value="1"/>
</dbReference>
<dbReference type="Pfam" id="PF02776">
    <property type="entry name" value="TPP_enzyme_N"/>
    <property type="match status" value="1"/>
</dbReference>
<dbReference type="InterPro" id="IPR012001">
    <property type="entry name" value="Thiamin_PyroP_enz_TPP-bd_dom"/>
</dbReference>
<feature type="domain" description="Thiamine pyrophosphate enzyme TPP-binding" evidence="5">
    <location>
        <begin position="391"/>
        <end position="523"/>
    </location>
</feature>
<keyword evidence="8" id="KW-1185">Reference proteome</keyword>
<organism evidence="7 8">
    <name type="scientific">Siccirubricoccus deserti</name>
    <dbReference type="NCBI Taxonomy" id="2013562"/>
    <lineage>
        <taxon>Bacteria</taxon>
        <taxon>Pseudomonadati</taxon>
        <taxon>Pseudomonadota</taxon>
        <taxon>Alphaproteobacteria</taxon>
        <taxon>Acetobacterales</taxon>
        <taxon>Roseomonadaceae</taxon>
        <taxon>Siccirubricoccus</taxon>
    </lineage>
</organism>